<dbReference type="Proteomes" id="UP000587070">
    <property type="component" value="Unassembled WGS sequence"/>
</dbReference>
<comment type="caution">
    <text evidence="2">The sequence shown here is derived from an EMBL/GenBank/DDBJ whole genome shotgun (WGS) entry which is preliminary data.</text>
</comment>
<evidence type="ECO:0000313" key="3">
    <source>
        <dbReference type="Proteomes" id="UP000587070"/>
    </source>
</evidence>
<dbReference type="AlphaFoldDB" id="A0A840FZ92"/>
<dbReference type="EMBL" id="JACIGE010000004">
    <property type="protein sequence ID" value="MBB4247204.1"/>
    <property type="molecule type" value="Genomic_DNA"/>
</dbReference>
<dbReference type="Pfam" id="PF08241">
    <property type="entry name" value="Methyltransf_11"/>
    <property type="match status" value="1"/>
</dbReference>
<proteinExistence type="predicted"/>
<sequence length="284" mass="31324">MSFVQTSYTRQAIDEARMGWPSRYGAPDSIDNWRHSRMLSCTQPLLAALPEAEWMTLGDGRYGSDAAYLKERGIKATATSLTDEKLAVAHENGFIDAYRIENAEHISLGENAVDFVLCKEAYHHFPRPPIALYEMLRVARVGAVLIEPLDDQRILNLVRTAAKRLLRGDTVLDFEPSGNFLYRLNLRELGKLLTAMGGEVIAFKGVNDFYHGRLSRYDARQVNVGTLLTRAGITVQDALSSLGLMGFGLGCVVVFKGRPEGVLLDTLGASGFSIIELPKNPYAG</sequence>
<dbReference type="InterPro" id="IPR013216">
    <property type="entry name" value="Methyltransf_11"/>
</dbReference>
<dbReference type="GO" id="GO:0008757">
    <property type="term" value="F:S-adenosylmethionine-dependent methyltransferase activity"/>
    <property type="evidence" value="ECO:0007669"/>
    <property type="project" value="InterPro"/>
</dbReference>
<accession>A0A840FZ92</accession>
<keyword evidence="3" id="KW-1185">Reference proteome</keyword>
<gene>
    <name evidence="2" type="ORF">GGD90_001570</name>
</gene>
<keyword evidence="2" id="KW-0808">Transferase</keyword>
<dbReference type="GO" id="GO:0032259">
    <property type="term" value="P:methylation"/>
    <property type="evidence" value="ECO:0007669"/>
    <property type="project" value="UniProtKB-KW"/>
</dbReference>
<name>A0A840FZ92_RHOTE</name>
<feature type="domain" description="Methyltransferase type 11" evidence="1">
    <location>
        <begin position="60"/>
        <end position="146"/>
    </location>
</feature>
<dbReference type="InterPro" id="IPR029063">
    <property type="entry name" value="SAM-dependent_MTases_sf"/>
</dbReference>
<protein>
    <submittedName>
        <fullName evidence="2">SAM-dependent methyltransferase</fullName>
    </submittedName>
</protein>
<dbReference type="OrthoDB" id="5330018at2"/>
<dbReference type="RefSeq" id="WP_153115700.1">
    <property type="nucleotide sequence ID" value="NZ_JACIGE010000004.1"/>
</dbReference>
<dbReference type="SUPFAM" id="SSF53335">
    <property type="entry name" value="S-adenosyl-L-methionine-dependent methyltransferases"/>
    <property type="match status" value="1"/>
</dbReference>
<reference evidence="2 3" key="1">
    <citation type="submission" date="2020-08" db="EMBL/GenBank/DDBJ databases">
        <title>Genome sequencing of Purple Non-Sulfur Bacteria from various extreme environments.</title>
        <authorList>
            <person name="Mayer M."/>
        </authorList>
    </citation>
    <scope>NUCLEOTIDE SEQUENCE [LARGE SCALE GENOMIC DNA]</scope>
    <source>
        <strain evidence="2 3">2761</strain>
    </source>
</reference>
<evidence type="ECO:0000313" key="2">
    <source>
        <dbReference type="EMBL" id="MBB4247204.1"/>
    </source>
</evidence>
<organism evidence="2 3">
    <name type="scientific">Rhodocyclus tenuis</name>
    <name type="common">Rhodospirillum tenue</name>
    <dbReference type="NCBI Taxonomy" id="1066"/>
    <lineage>
        <taxon>Bacteria</taxon>
        <taxon>Pseudomonadati</taxon>
        <taxon>Pseudomonadota</taxon>
        <taxon>Betaproteobacteria</taxon>
        <taxon>Rhodocyclales</taxon>
        <taxon>Rhodocyclaceae</taxon>
        <taxon>Rhodocyclus</taxon>
    </lineage>
</organism>
<dbReference type="Gene3D" id="3.40.50.150">
    <property type="entry name" value="Vaccinia Virus protein VP39"/>
    <property type="match status" value="1"/>
</dbReference>
<evidence type="ECO:0000259" key="1">
    <source>
        <dbReference type="Pfam" id="PF08241"/>
    </source>
</evidence>
<keyword evidence="2" id="KW-0489">Methyltransferase</keyword>